<dbReference type="AlphaFoldDB" id="A0A1W1W1T7"/>
<dbReference type="RefSeq" id="WP_172839168.1">
    <property type="nucleotide sequence ID" value="NZ_LT838272.1"/>
</dbReference>
<dbReference type="Pfam" id="PF07796">
    <property type="entry name" value="DUF1638"/>
    <property type="match status" value="1"/>
</dbReference>
<keyword evidence="3" id="KW-1185">Reference proteome</keyword>
<evidence type="ECO:0000259" key="1">
    <source>
        <dbReference type="Pfam" id="PF07796"/>
    </source>
</evidence>
<proteinExistence type="predicted"/>
<accession>A0A1W1W1T7</accession>
<feature type="domain" description="DUF1638" evidence="1">
    <location>
        <begin position="29"/>
        <end position="195"/>
    </location>
</feature>
<dbReference type="EMBL" id="LT838272">
    <property type="protein sequence ID" value="SMB99064.1"/>
    <property type="molecule type" value="Genomic_DNA"/>
</dbReference>
<gene>
    <name evidence="2" type="ORF">SAMN00808754_2722</name>
</gene>
<protein>
    <recommendedName>
        <fullName evidence="1">DUF1638 domain-containing protein</fullName>
    </recommendedName>
</protein>
<name>A0A1W1W1T7_9FIRM</name>
<organism evidence="2 3">
    <name type="scientific">Thermanaeromonas toyohensis ToBE</name>
    <dbReference type="NCBI Taxonomy" id="698762"/>
    <lineage>
        <taxon>Bacteria</taxon>
        <taxon>Bacillati</taxon>
        <taxon>Bacillota</taxon>
        <taxon>Clostridia</taxon>
        <taxon>Neomoorellales</taxon>
        <taxon>Neomoorellaceae</taxon>
        <taxon>Thermanaeromonas</taxon>
    </lineage>
</organism>
<evidence type="ECO:0000313" key="2">
    <source>
        <dbReference type="EMBL" id="SMB99064.1"/>
    </source>
</evidence>
<dbReference type="InterPro" id="IPR012437">
    <property type="entry name" value="DUF1638"/>
</dbReference>
<reference evidence="2 3" key="1">
    <citation type="submission" date="2017-04" db="EMBL/GenBank/DDBJ databases">
        <authorList>
            <person name="Afonso C.L."/>
            <person name="Miller P.J."/>
            <person name="Scott M.A."/>
            <person name="Spackman E."/>
            <person name="Goraichik I."/>
            <person name="Dimitrov K.M."/>
            <person name="Suarez D.L."/>
            <person name="Swayne D.E."/>
        </authorList>
    </citation>
    <scope>NUCLEOTIDE SEQUENCE [LARGE SCALE GENOMIC DNA]</scope>
    <source>
        <strain evidence="2 3">ToBE</strain>
    </source>
</reference>
<evidence type="ECO:0000313" key="3">
    <source>
        <dbReference type="Proteomes" id="UP000192569"/>
    </source>
</evidence>
<dbReference type="STRING" id="698762.SAMN00808754_2722"/>
<sequence length="225" mass="25886">MQVARYIIACEVLRYELESLGVNLKEVTFLKQGLHRTPDLLRTTVQENIERLEKEGFNGVIILGYGLCGNGIAGLQTRRCRLVIPKADDCIGLLLGSRTAHERDKEKGNAYYLSRGWIEFGSDPYKEYQRCVSLYGEETARWILKEVLKGYTRVAFIDTGQSQGVEDRQYTRAFAAFCNLHYDELQGDLKWLERLINLQLDGEDFLEVFPGQAVDPKEFRTGNYW</sequence>
<dbReference type="Proteomes" id="UP000192569">
    <property type="component" value="Chromosome I"/>
</dbReference>